<reference evidence="7" key="2">
    <citation type="submission" date="2022-01" db="EMBL/GenBank/DDBJ databases">
        <authorList>
            <person name="Zhou L.Y."/>
        </authorList>
    </citation>
    <scope>NUCLEOTIDE SEQUENCE</scope>
    <source>
        <strain evidence="7">TLK-CK17</strain>
    </source>
</reference>
<name>A0ABS9HWM5_9GAMM</name>
<evidence type="ECO:0000256" key="6">
    <source>
        <dbReference type="RuleBase" id="RU003560"/>
    </source>
</evidence>
<evidence type="ECO:0000313" key="8">
    <source>
        <dbReference type="Proteomes" id="UP001430796"/>
    </source>
</evidence>
<organism evidence="7 8">
    <name type="scientific">Marilutibacter chinensis</name>
    <dbReference type="NCBI Taxonomy" id="2912247"/>
    <lineage>
        <taxon>Bacteria</taxon>
        <taxon>Pseudomonadati</taxon>
        <taxon>Pseudomonadota</taxon>
        <taxon>Gammaproteobacteria</taxon>
        <taxon>Lysobacterales</taxon>
        <taxon>Lysobacteraceae</taxon>
        <taxon>Marilutibacter</taxon>
    </lineage>
</organism>
<keyword evidence="5 6" id="KW-0663">Pyridoxal phosphate</keyword>
<evidence type="ECO:0000256" key="1">
    <source>
        <dbReference type="ARBA" id="ARBA00001933"/>
    </source>
</evidence>
<dbReference type="InterPro" id="IPR015422">
    <property type="entry name" value="PyrdxlP-dep_Trfase_small"/>
</dbReference>
<dbReference type="Gene3D" id="3.40.640.10">
    <property type="entry name" value="Type I PLP-dependent aspartate aminotransferase-like (Major domain)"/>
    <property type="match status" value="1"/>
</dbReference>
<dbReference type="PANTHER" id="PTHR43206:SF2">
    <property type="entry name" value="4-AMINOBUTYRATE AMINOTRANSFERASE GABT"/>
    <property type="match status" value="1"/>
</dbReference>
<dbReference type="InterPro" id="IPR015424">
    <property type="entry name" value="PyrdxlP-dep_Trfase"/>
</dbReference>
<dbReference type="RefSeq" id="WP_237055633.1">
    <property type="nucleotide sequence ID" value="NZ_JAKJPO010000008.1"/>
</dbReference>
<evidence type="ECO:0000256" key="5">
    <source>
        <dbReference type="ARBA" id="ARBA00022898"/>
    </source>
</evidence>
<protein>
    <submittedName>
        <fullName evidence="7">Aminotransferase class III-fold pyridoxal phosphate-dependent enzyme</fullName>
    </submittedName>
</protein>
<dbReference type="Gene3D" id="3.90.1150.10">
    <property type="entry name" value="Aspartate Aminotransferase, domain 1"/>
    <property type="match status" value="1"/>
</dbReference>
<accession>A0ABS9HWM5</accession>
<dbReference type="EMBL" id="JAKJPO010000008">
    <property type="protein sequence ID" value="MCF7222735.1"/>
    <property type="molecule type" value="Genomic_DNA"/>
</dbReference>
<dbReference type="GO" id="GO:0008483">
    <property type="term" value="F:transaminase activity"/>
    <property type="evidence" value="ECO:0007669"/>
    <property type="project" value="UniProtKB-KW"/>
</dbReference>
<evidence type="ECO:0000256" key="2">
    <source>
        <dbReference type="ARBA" id="ARBA00008954"/>
    </source>
</evidence>
<gene>
    <name evidence="7" type="ORF">L3V18_13215</name>
</gene>
<comment type="cofactor">
    <cofactor evidence="1">
        <name>pyridoxal 5'-phosphate</name>
        <dbReference type="ChEBI" id="CHEBI:597326"/>
    </cofactor>
</comment>
<dbReference type="PANTHER" id="PTHR43206">
    <property type="entry name" value="AMINOTRANSFERASE"/>
    <property type="match status" value="1"/>
</dbReference>
<keyword evidence="4" id="KW-0808">Transferase</keyword>
<dbReference type="InterPro" id="IPR015421">
    <property type="entry name" value="PyrdxlP-dep_Trfase_major"/>
</dbReference>
<comment type="caution">
    <text evidence="7">The sequence shown here is derived from an EMBL/GenBank/DDBJ whole genome shotgun (WGS) entry which is preliminary data.</text>
</comment>
<proteinExistence type="inferred from homology"/>
<evidence type="ECO:0000256" key="3">
    <source>
        <dbReference type="ARBA" id="ARBA00022576"/>
    </source>
</evidence>
<dbReference type="Proteomes" id="UP001430796">
    <property type="component" value="Unassembled WGS sequence"/>
</dbReference>
<keyword evidence="3 7" id="KW-0032">Aminotransferase</keyword>
<keyword evidence="8" id="KW-1185">Reference proteome</keyword>
<reference evidence="7" key="1">
    <citation type="submission" date="2022-01" db="EMBL/GenBank/DDBJ databases">
        <title>Lysobacter chinensis sp. nov., a bacterium isolated from cow dung compost.</title>
        <authorList>
            <person name="Liu Y."/>
        </authorList>
    </citation>
    <scope>NUCLEOTIDE SEQUENCE</scope>
    <source>
        <strain evidence="7">TLK-CK17</strain>
    </source>
</reference>
<evidence type="ECO:0000313" key="7">
    <source>
        <dbReference type="EMBL" id="MCF7222735.1"/>
    </source>
</evidence>
<dbReference type="InterPro" id="IPR005814">
    <property type="entry name" value="Aminotrans_3"/>
</dbReference>
<comment type="similarity">
    <text evidence="2 6">Belongs to the class-III pyridoxal-phosphate-dependent aminotransferase family.</text>
</comment>
<sequence>MAITDILAPLRAHGGKRRTTGLDDATIERFAAGHPSLVEAIEAAAAEYARLKDESADLLGDLLDQDEDAQIRAVQAGYVNFYADDAVNPYVALVARGPWIVTLKGAVLHDSGGYGMLGFGHAPKAVIEAMARPQAMANVMTPSLSQLRFERLIRDAIALGRDCPYAKFLCLNSGSESVTLAARIADANAKAMTDDGARHAGRAIKRIVVKGSFHGRTDRPALYSDSTRKTYLQHLASYRGESSVIAIEPYDIAALKQAFADADNNGWFIEAMFLEPVMGEGDPGRSVPVEFYTAARELTRAHGSLLLVDSIQAGLRANGVLSIVDYPGFENVDAPDMETYSKALNAGQYPLSVLAVNARAAGIYRKGLYGNTMTTNPRALDVASTVLSMVTPELRENIRARGAEAVEKLEKLKAESGGAITKVQGTGLLFSCELSPEYKCYGTGSTEEWLREHGIGVIHGGANSLRFTPTFAITSEEIDLLVGMIARALREGPRASQAVAA</sequence>
<evidence type="ECO:0000256" key="4">
    <source>
        <dbReference type="ARBA" id="ARBA00022679"/>
    </source>
</evidence>
<dbReference type="SUPFAM" id="SSF53383">
    <property type="entry name" value="PLP-dependent transferases"/>
    <property type="match status" value="1"/>
</dbReference>
<dbReference type="Pfam" id="PF00202">
    <property type="entry name" value="Aminotran_3"/>
    <property type="match status" value="1"/>
</dbReference>